<dbReference type="Gene3D" id="3.50.50.60">
    <property type="entry name" value="FAD/NAD(P)-binding domain"/>
    <property type="match status" value="1"/>
</dbReference>
<dbReference type="Proteomes" id="UP001500731">
    <property type="component" value="Unassembled WGS sequence"/>
</dbReference>
<feature type="domain" description="FAD dependent oxidoreductase" evidence="5">
    <location>
        <begin position="15"/>
        <end position="375"/>
    </location>
</feature>
<proteinExistence type="predicted"/>
<keyword evidence="4" id="KW-0560">Oxidoreductase</keyword>
<evidence type="ECO:0000256" key="1">
    <source>
        <dbReference type="ARBA" id="ARBA00001974"/>
    </source>
</evidence>
<accession>A0ABP8PCT3</accession>
<dbReference type="PANTHER" id="PTHR10961">
    <property type="entry name" value="PEROXISOMAL SARCOSINE OXIDASE"/>
    <property type="match status" value="1"/>
</dbReference>
<dbReference type="PANTHER" id="PTHR10961:SF7">
    <property type="entry name" value="FAD DEPENDENT OXIDOREDUCTASE DOMAIN-CONTAINING PROTEIN"/>
    <property type="match status" value="1"/>
</dbReference>
<comment type="caution">
    <text evidence="6">The sequence shown here is derived from an EMBL/GenBank/DDBJ whole genome shotgun (WGS) entry which is preliminary data.</text>
</comment>
<reference evidence="7" key="1">
    <citation type="journal article" date="2019" name="Int. J. Syst. Evol. Microbiol.">
        <title>The Global Catalogue of Microorganisms (GCM) 10K type strain sequencing project: providing services to taxonomists for standard genome sequencing and annotation.</title>
        <authorList>
            <consortium name="The Broad Institute Genomics Platform"/>
            <consortium name="The Broad Institute Genome Sequencing Center for Infectious Disease"/>
            <person name="Wu L."/>
            <person name="Ma J."/>
        </authorList>
    </citation>
    <scope>NUCLEOTIDE SEQUENCE [LARGE SCALE GENOMIC DNA]</scope>
    <source>
        <strain evidence="7">JCM 17839</strain>
    </source>
</reference>
<keyword evidence="7" id="KW-1185">Reference proteome</keyword>
<dbReference type="InterPro" id="IPR036188">
    <property type="entry name" value="FAD/NAD-bd_sf"/>
</dbReference>
<protein>
    <submittedName>
        <fullName evidence="6">N-methyl-L-tryptophan oxidase</fullName>
    </submittedName>
</protein>
<dbReference type="InterPro" id="IPR006076">
    <property type="entry name" value="FAD-dep_OxRdtase"/>
</dbReference>
<evidence type="ECO:0000259" key="5">
    <source>
        <dbReference type="Pfam" id="PF01266"/>
    </source>
</evidence>
<organism evidence="6 7">
    <name type="scientific">Microbacterium panaciterrae</name>
    <dbReference type="NCBI Taxonomy" id="985759"/>
    <lineage>
        <taxon>Bacteria</taxon>
        <taxon>Bacillati</taxon>
        <taxon>Actinomycetota</taxon>
        <taxon>Actinomycetes</taxon>
        <taxon>Micrococcales</taxon>
        <taxon>Microbacteriaceae</taxon>
        <taxon>Microbacterium</taxon>
    </lineage>
</organism>
<evidence type="ECO:0000256" key="4">
    <source>
        <dbReference type="ARBA" id="ARBA00023002"/>
    </source>
</evidence>
<dbReference type="SUPFAM" id="SSF54373">
    <property type="entry name" value="FAD-linked reductases, C-terminal domain"/>
    <property type="match status" value="1"/>
</dbReference>
<dbReference type="InterPro" id="IPR045170">
    <property type="entry name" value="MTOX"/>
</dbReference>
<keyword evidence="2" id="KW-0285">Flavoprotein</keyword>
<gene>
    <name evidence="6" type="primary">solA</name>
    <name evidence="6" type="ORF">GCM10023171_16740</name>
</gene>
<dbReference type="Pfam" id="PF01266">
    <property type="entry name" value="DAO"/>
    <property type="match status" value="1"/>
</dbReference>
<evidence type="ECO:0000313" key="7">
    <source>
        <dbReference type="Proteomes" id="UP001500731"/>
    </source>
</evidence>
<name>A0ABP8PCT3_9MICO</name>
<dbReference type="SUPFAM" id="SSF51905">
    <property type="entry name" value="FAD/NAD(P)-binding domain"/>
    <property type="match status" value="1"/>
</dbReference>
<evidence type="ECO:0000256" key="3">
    <source>
        <dbReference type="ARBA" id="ARBA00022827"/>
    </source>
</evidence>
<dbReference type="EMBL" id="BAABGP010000010">
    <property type="protein sequence ID" value="GAA4484168.1"/>
    <property type="molecule type" value="Genomic_DNA"/>
</dbReference>
<evidence type="ECO:0000313" key="6">
    <source>
        <dbReference type="EMBL" id="GAA4484168.1"/>
    </source>
</evidence>
<keyword evidence="3" id="KW-0274">FAD</keyword>
<dbReference type="Gene3D" id="3.30.9.10">
    <property type="entry name" value="D-Amino Acid Oxidase, subunit A, domain 2"/>
    <property type="match status" value="1"/>
</dbReference>
<sequence length="397" mass="42219">MGERGAEAVAESARYAIIGAGLSGASAAWRLAQSGAEVVLLERDVPASHLGSSHGSARIFRYAYHDPFYVDLVVQAQRGWAELEASSGAQLITPSGALDCGIVRDPRGLANALETNDIEHELLAAGSAKARWPQLNFDSDVLWHPSAGVIDAESAVEAMVALARAAGAEVRLGWEAVSVHHARSGYLVTSTNGDTVHAEQVVVAAGGWLPALLGELDLPSGFADALPQFEVRQENAFHFLYRDARDCGEGLLGAATSWPTFIYKGEDIQTYSLPGGRDAQFCGQKVAEYNGGRVIPSARDQDGQIDPGNRGRVVDFVERFAPGLLTTPYAESTCLFTNVPRDDMIIDRVDGITVLSPCSGQGAKFAPLLGELVLDLVAGSQRASERFRAVGQRFAGV</sequence>
<dbReference type="RefSeq" id="WP_345186044.1">
    <property type="nucleotide sequence ID" value="NZ_BAABGP010000010.1"/>
</dbReference>
<comment type="cofactor">
    <cofactor evidence="1">
        <name>FAD</name>
        <dbReference type="ChEBI" id="CHEBI:57692"/>
    </cofactor>
</comment>
<evidence type="ECO:0000256" key="2">
    <source>
        <dbReference type="ARBA" id="ARBA00022630"/>
    </source>
</evidence>